<feature type="transmembrane region" description="Helical" evidence="8">
    <location>
        <begin position="187"/>
        <end position="213"/>
    </location>
</feature>
<feature type="transmembrane region" description="Helical" evidence="8">
    <location>
        <begin position="38"/>
        <end position="56"/>
    </location>
</feature>
<feature type="transmembrane region" description="Helical" evidence="8">
    <location>
        <begin position="68"/>
        <end position="90"/>
    </location>
</feature>
<sequence length="304" mass="33101">MSFLDTLAQMSALFLLVIIGFCCNKLKYMDVDFNRKLSSLILNITAPFLILSSVMGDVLPQPEDIPPVLTAGVLSYALLFLLSFIISKIICNDPDAIGSYRFMLIFGNINFIGFPVLASLFGTTAIFYAAVVTIPFNILIFMFGVPIITSGKGKFDFKWRSLFSPCLCATYITIVIVYFQATVPREISSACSLVGSMTVPGSLLIIGSTLAGIPVLKMLTNLRMYLLTLIKLIGIPVLMCALYKISPLDDKYADVLVILFGMPVASIGTMLCLKNNIDGSTMSEGTFLTTLFSVISIPLLALIL</sequence>
<proteinExistence type="inferred from homology"/>
<feature type="transmembrane region" description="Helical" evidence="8">
    <location>
        <begin position="6"/>
        <end position="26"/>
    </location>
</feature>
<evidence type="ECO:0000256" key="8">
    <source>
        <dbReference type="SAM" id="Phobius"/>
    </source>
</evidence>
<evidence type="ECO:0000256" key="6">
    <source>
        <dbReference type="ARBA" id="ARBA00022989"/>
    </source>
</evidence>
<feature type="transmembrane region" description="Helical" evidence="8">
    <location>
        <begin position="127"/>
        <end position="149"/>
    </location>
</feature>
<protein>
    <recommendedName>
        <fullName evidence="11">AEC family transporter</fullName>
    </recommendedName>
</protein>
<reference evidence="9 10" key="1">
    <citation type="submission" date="2016-10" db="EMBL/GenBank/DDBJ databases">
        <authorList>
            <person name="Varghese N."/>
            <person name="Submissions S."/>
        </authorList>
    </citation>
    <scope>NUCLEOTIDE SEQUENCE [LARGE SCALE GENOMIC DNA]</scope>
    <source>
        <strain evidence="9 10">22B</strain>
    </source>
</reference>
<keyword evidence="7 8" id="KW-0472">Membrane</keyword>
<feature type="transmembrane region" description="Helical" evidence="8">
    <location>
        <begin position="102"/>
        <end position="121"/>
    </location>
</feature>
<dbReference type="RefSeq" id="WP_074839190.1">
    <property type="nucleotide sequence ID" value="NZ_CP047056.1"/>
</dbReference>
<evidence type="ECO:0000256" key="5">
    <source>
        <dbReference type="ARBA" id="ARBA00022692"/>
    </source>
</evidence>
<dbReference type="GO" id="GO:0005886">
    <property type="term" value="C:plasma membrane"/>
    <property type="evidence" value="ECO:0007669"/>
    <property type="project" value="UniProtKB-SubCell"/>
</dbReference>
<name>A0A662Z8I9_9GAMM</name>
<dbReference type="EMBL" id="FOSF01000006">
    <property type="protein sequence ID" value="SFJ88702.1"/>
    <property type="molecule type" value="Genomic_DNA"/>
</dbReference>
<evidence type="ECO:0000256" key="7">
    <source>
        <dbReference type="ARBA" id="ARBA00023136"/>
    </source>
</evidence>
<gene>
    <name evidence="9" type="ORF">SAMN04487865_10067</name>
</gene>
<dbReference type="Gene3D" id="1.20.1530.20">
    <property type="match status" value="1"/>
</dbReference>
<evidence type="ECO:0000256" key="1">
    <source>
        <dbReference type="ARBA" id="ARBA00004651"/>
    </source>
</evidence>
<comment type="similarity">
    <text evidence="2">Belongs to the auxin efflux carrier (TC 2.A.69) family.</text>
</comment>
<dbReference type="InterPro" id="IPR038770">
    <property type="entry name" value="Na+/solute_symporter_sf"/>
</dbReference>
<dbReference type="Pfam" id="PF03547">
    <property type="entry name" value="Mem_trans"/>
    <property type="match status" value="2"/>
</dbReference>
<evidence type="ECO:0000256" key="2">
    <source>
        <dbReference type="ARBA" id="ARBA00010145"/>
    </source>
</evidence>
<dbReference type="AlphaFoldDB" id="A0A662Z8I9"/>
<dbReference type="InterPro" id="IPR004776">
    <property type="entry name" value="Mem_transp_PIN-like"/>
</dbReference>
<feature type="transmembrane region" description="Helical" evidence="8">
    <location>
        <begin position="161"/>
        <end position="181"/>
    </location>
</feature>
<evidence type="ECO:0000256" key="4">
    <source>
        <dbReference type="ARBA" id="ARBA00022475"/>
    </source>
</evidence>
<evidence type="ECO:0000313" key="10">
    <source>
        <dbReference type="Proteomes" id="UP000243374"/>
    </source>
</evidence>
<evidence type="ECO:0000256" key="3">
    <source>
        <dbReference type="ARBA" id="ARBA00022448"/>
    </source>
</evidence>
<feature type="transmembrane region" description="Helical" evidence="8">
    <location>
        <begin position="285"/>
        <end position="303"/>
    </location>
</feature>
<feature type="transmembrane region" description="Helical" evidence="8">
    <location>
        <begin position="252"/>
        <end position="273"/>
    </location>
</feature>
<dbReference type="GO" id="GO:0055085">
    <property type="term" value="P:transmembrane transport"/>
    <property type="evidence" value="ECO:0007669"/>
    <property type="project" value="InterPro"/>
</dbReference>
<evidence type="ECO:0000313" key="9">
    <source>
        <dbReference type="EMBL" id="SFJ88702.1"/>
    </source>
</evidence>
<keyword evidence="5 8" id="KW-0812">Transmembrane</keyword>
<keyword evidence="6 8" id="KW-1133">Transmembrane helix</keyword>
<feature type="transmembrane region" description="Helical" evidence="8">
    <location>
        <begin position="225"/>
        <end position="246"/>
    </location>
</feature>
<dbReference type="PANTHER" id="PTHR36838:SF1">
    <property type="entry name" value="SLR1864 PROTEIN"/>
    <property type="match status" value="1"/>
</dbReference>
<keyword evidence="3" id="KW-0813">Transport</keyword>
<keyword evidence="4" id="KW-1003">Cell membrane</keyword>
<dbReference type="Proteomes" id="UP000243374">
    <property type="component" value="Unassembled WGS sequence"/>
</dbReference>
<accession>A0A662Z8I9</accession>
<dbReference type="OrthoDB" id="9798064at2"/>
<organism evidence="9 10">
    <name type="scientific">Succinivibrio dextrinosolvens</name>
    <dbReference type="NCBI Taxonomy" id="83771"/>
    <lineage>
        <taxon>Bacteria</taxon>
        <taxon>Pseudomonadati</taxon>
        <taxon>Pseudomonadota</taxon>
        <taxon>Gammaproteobacteria</taxon>
        <taxon>Aeromonadales</taxon>
        <taxon>Succinivibrionaceae</taxon>
        <taxon>Succinivibrio</taxon>
    </lineage>
</organism>
<evidence type="ECO:0008006" key="11">
    <source>
        <dbReference type="Google" id="ProtNLM"/>
    </source>
</evidence>
<comment type="subcellular location">
    <subcellularLocation>
        <location evidence="1">Cell membrane</location>
        <topology evidence="1">Multi-pass membrane protein</topology>
    </subcellularLocation>
</comment>
<keyword evidence="10" id="KW-1185">Reference proteome</keyword>
<dbReference type="PANTHER" id="PTHR36838">
    <property type="entry name" value="AUXIN EFFLUX CARRIER FAMILY PROTEIN"/>
    <property type="match status" value="1"/>
</dbReference>